<protein>
    <submittedName>
        <fullName evidence="1">Similarity. Hypothetical start</fullName>
    </submittedName>
</protein>
<gene>
    <name evidence="1" type="ORF">IPF_3423</name>
</gene>
<reference evidence="1" key="1">
    <citation type="submission" date="2007-08" db="EMBL/GenBank/DDBJ databases">
        <authorList>
            <person name="Frangeul L."/>
        </authorList>
    </citation>
    <scope>NUCLEOTIDE SEQUENCE</scope>
    <source>
        <strain evidence="1">PCC 7806</strain>
    </source>
</reference>
<organism evidence="1">
    <name type="scientific">Microcystis aeruginosa (strain PCC 7806)</name>
    <dbReference type="NCBI Taxonomy" id="267872"/>
    <lineage>
        <taxon>Bacteria</taxon>
        <taxon>Bacillati</taxon>
        <taxon>Cyanobacteriota</taxon>
        <taxon>Cyanophyceae</taxon>
        <taxon>Oscillatoriophycideae</taxon>
        <taxon>Chroococcales</taxon>
        <taxon>Microcystaceae</taxon>
        <taxon>Microcystis</taxon>
    </lineage>
</organism>
<evidence type="ECO:0000313" key="1">
    <source>
        <dbReference type="EMBL" id="CAO90528.1"/>
    </source>
</evidence>
<name>A8YDJ5_MICA7</name>
<dbReference type="AlphaFoldDB" id="A8YDJ5"/>
<sequence length="64" mass="7318">MHGAFPKIDRWSSRSHFGERTLQDCVLLRSAFGIALTFRVSGCQDLYTPPKQLRSIRCTGIVRH</sequence>
<dbReference type="EMBL" id="AM778923">
    <property type="protein sequence ID" value="CAO90528.1"/>
    <property type="molecule type" value="Genomic_DNA"/>
</dbReference>
<accession>A8YDJ5</accession>
<proteinExistence type="predicted"/>